<dbReference type="EMBL" id="CM045768">
    <property type="protein sequence ID" value="KAI7982656.1"/>
    <property type="molecule type" value="Genomic_DNA"/>
</dbReference>
<gene>
    <name evidence="1" type="ORF">LOK49_LG15G00336</name>
</gene>
<evidence type="ECO:0000313" key="1">
    <source>
        <dbReference type="EMBL" id="KAI7982656.1"/>
    </source>
</evidence>
<accession>A0ACC0F5A3</accession>
<organism evidence="1 2">
    <name type="scientific">Camellia lanceoleosa</name>
    <dbReference type="NCBI Taxonomy" id="1840588"/>
    <lineage>
        <taxon>Eukaryota</taxon>
        <taxon>Viridiplantae</taxon>
        <taxon>Streptophyta</taxon>
        <taxon>Embryophyta</taxon>
        <taxon>Tracheophyta</taxon>
        <taxon>Spermatophyta</taxon>
        <taxon>Magnoliopsida</taxon>
        <taxon>eudicotyledons</taxon>
        <taxon>Gunneridae</taxon>
        <taxon>Pentapetalae</taxon>
        <taxon>asterids</taxon>
        <taxon>Ericales</taxon>
        <taxon>Theaceae</taxon>
        <taxon>Camellia</taxon>
    </lineage>
</organism>
<protein>
    <submittedName>
        <fullName evidence="1">Transcription factor BHLH094</fullName>
    </submittedName>
</protein>
<proteinExistence type="predicted"/>
<reference evidence="1 2" key="1">
    <citation type="journal article" date="2022" name="Plant J.">
        <title>Chromosome-level genome of Camellia lanceoleosa provides a valuable resource for understanding genome evolution and self-incompatibility.</title>
        <authorList>
            <person name="Gong W."/>
            <person name="Xiao S."/>
            <person name="Wang L."/>
            <person name="Liao Z."/>
            <person name="Chang Y."/>
            <person name="Mo W."/>
            <person name="Hu G."/>
            <person name="Li W."/>
            <person name="Zhao G."/>
            <person name="Zhu H."/>
            <person name="Hu X."/>
            <person name="Ji K."/>
            <person name="Xiang X."/>
            <person name="Song Q."/>
            <person name="Yuan D."/>
            <person name="Jin S."/>
            <person name="Zhang L."/>
        </authorList>
    </citation>
    <scope>NUCLEOTIDE SEQUENCE [LARGE SCALE GENOMIC DNA]</scope>
    <source>
        <strain evidence="1">SQ_2022a</strain>
    </source>
</reference>
<name>A0ACC0F5A3_9ERIC</name>
<comment type="caution">
    <text evidence="1">The sequence shown here is derived from an EMBL/GenBank/DDBJ whole genome shotgun (WGS) entry which is preliminary data.</text>
</comment>
<evidence type="ECO:0000313" key="2">
    <source>
        <dbReference type="Proteomes" id="UP001060215"/>
    </source>
</evidence>
<keyword evidence="2" id="KW-1185">Reference proteome</keyword>
<dbReference type="Proteomes" id="UP001060215">
    <property type="component" value="Chromosome 11"/>
</dbReference>
<sequence>MINEKMKILQDLVPGCNKVIWKELIINYIQLLQHQVEVVILFIMEEGSIWSKEELLRLCFRWDQIKDQRRSSLLSNPRKILLRGRKKR</sequence>